<gene>
    <name evidence="8" type="ORF">IFM89_022250</name>
</gene>
<evidence type="ECO:0000256" key="1">
    <source>
        <dbReference type="ARBA" id="ARBA00004479"/>
    </source>
</evidence>
<evidence type="ECO:0000313" key="8">
    <source>
        <dbReference type="EMBL" id="KAF9597889.1"/>
    </source>
</evidence>
<organism evidence="8 9">
    <name type="scientific">Coptis chinensis</name>
    <dbReference type="NCBI Taxonomy" id="261450"/>
    <lineage>
        <taxon>Eukaryota</taxon>
        <taxon>Viridiplantae</taxon>
        <taxon>Streptophyta</taxon>
        <taxon>Embryophyta</taxon>
        <taxon>Tracheophyta</taxon>
        <taxon>Spermatophyta</taxon>
        <taxon>Magnoliopsida</taxon>
        <taxon>Ranunculales</taxon>
        <taxon>Ranunculaceae</taxon>
        <taxon>Coptidoideae</taxon>
        <taxon>Coptis</taxon>
    </lineage>
</organism>
<keyword evidence="6" id="KW-0325">Glycoprotein</keyword>
<dbReference type="InterPro" id="IPR046956">
    <property type="entry name" value="RLP23-like"/>
</dbReference>
<comment type="subcellular location">
    <subcellularLocation>
        <location evidence="1">Membrane</location>
        <topology evidence="1">Single-pass type I membrane protein</topology>
    </subcellularLocation>
</comment>
<dbReference type="Gene3D" id="3.80.10.10">
    <property type="entry name" value="Ribonuclease Inhibitor"/>
    <property type="match status" value="1"/>
</dbReference>
<dbReference type="SUPFAM" id="SSF52058">
    <property type="entry name" value="L domain-like"/>
    <property type="match status" value="1"/>
</dbReference>
<dbReference type="Proteomes" id="UP000631114">
    <property type="component" value="Unassembled WGS sequence"/>
</dbReference>
<feature type="transmembrane region" description="Helical" evidence="7">
    <location>
        <begin position="105"/>
        <end position="127"/>
    </location>
</feature>
<keyword evidence="3" id="KW-0732">Signal</keyword>
<evidence type="ECO:0000256" key="6">
    <source>
        <dbReference type="ARBA" id="ARBA00023180"/>
    </source>
</evidence>
<dbReference type="EMBL" id="JADFTS010000007">
    <property type="protein sequence ID" value="KAF9597889.1"/>
    <property type="molecule type" value="Genomic_DNA"/>
</dbReference>
<name>A0A835HGB3_9MAGN</name>
<accession>A0A835HGB3</accession>
<evidence type="ECO:0000256" key="3">
    <source>
        <dbReference type="ARBA" id="ARBA00022729"/>
    </source>
</evidence>
<proteinExistence type="predicted"/>
<comment type="caution">
    <text evidence="8">The sequence shown here is derived from an EMBL/GenBank/DDBJ whole genome shotgun (WGS) entry which is preliminary data.</text>
</comment>
<keyword evidence="5 7" id="KW-0472">Membrane</keyword>
<dbReference type="GO" id="GO:0016020">
    <property type="term" value="C:membrane"/>
    <property type="evidence" value="ECO:0007669"/>
    <property type="project" value="UniProtKB-SubCell"/>
</dbReference>
<sequence length="168" mass="18940">MPENIGQMKRLESLDFSSYNLSGSIPPSISAISTLVILDLSFNNLSGPIPMGSQLQTFNNSSYIENSKLCGLPLQKNCFHDEQSHGPSHNDHKGQPEGDDLKINWFYIGIVSGFVVENWGVCVVLLLKKTWRRAYFRFCDDIYDMLFVFVGVTGVRLKIKLKCSEVQD</sequence>
<evidence type="ECO:0000256" key="2">
    <source>
        <dbReference type="ARBA" id="ARBA00022692"/>
    </source>
</evidence>
<keyword evidence="2 7" id="KW-0812">Transmembrane</keyword>
<keyword evidence="4 7" id="KW-1133">Transmembrane helix</keyword>
<keyword evidence="9" id="KW-1185">Reference proteome</keyword>
<evidence type="ECO:0000313" key="9">
    <source>
        <dbReference type="Proteomes" id="UP000631114"/>
    </source>
</evidence>
<dbReference type="PANTHER" id="PTHR48063">
    <property type="entry name" value="LRR RECEPTOR-LIKE KINASE"/>
    <property type="match status" value="1"/>
</dbReference>
<dbReference type="Pfam" id="PF00560">
    <property type="entry name" value="LRR_1"/>
    <property type="match status" value="2"/>
</dbReference>
<reference evidence="8 9" key="1">
    <citation type="submission" date="2020-10" db="EMBL/GenBank/DDBJ databases">
        <title>The Coptis chinensis genome and diversification of protoberbering-type alkaloids.</title>
        <authorList>
            <person name="Wang B."/>
            <person name="Shu S."/>
            <person name="Song C."/>
            <person name="Liu Y."/>
        </authorList>
    </citation>
    <scope>NUCLEOTIDE SEQUENCE [LARGE SCALE GENOMIC DNA]</scope>
    <source>
        <strain evidence="8">HL-2020</strain>
        <tissue evidence="8">Leaf</tissue>
    </source>
</reference>
<dbReference type="InterPro" id="IPR032675">
    <property type="entry name" value="LRR_dom_sf"/>
</dbReference>
<dbReference type="PANTHER" id="PTHR48063:SF112">
    <property type="entry name" value="RECEPTOR LIKE PROTEIN 30-LIKE"/>
    <property type="match status" value="1"/>
</dbReference>
<evidence type="ECO:0000256" key="7">
    <source>
        <dbReference type="SAM" id="Phobius"/>
    </source>
</evidence>
<evidence type="ECO:0000256" key="5">
    <source>
        <dbReference type="ARBA" id="ARBA00023136"/>
    </source>
</evidence>
<evidence type="ECO:0000256" key="4">
    <source>
        <dbReference type="ARBA" id="ARBA00022989"/>
    </source>
</evidence>
<dbReference type="AlphaFoldDB" id="A0A835HGB3"/>
<protein>
    <submittedName>
        <fullName evidence="8">Uncharacterized protein</fullName>
    </submittedName>
</protein>
<dbReference type="OrthoDB" id="1060944at2759"/>
<dbReference type="InterPro" id="IPR001611">
    <property type="entry name" value="Leu-rich_rpt"/>
</dbReference>